<protein>
    <submittedName>
        <fullName evidence="1">Uncharacterized protein</fullName>
    </submittedName>
</protein>
<feature type="non-terminal residue" evidence="1">
    <location>
        <position position="1"/>
    </location>
</feature>
<dbReference type="Gene3D" id="1.10.132.70">
    <property type="match status" value="1"/>
</dbReference>
<accession>A0A0C2SX94</accession>
<keyword evidence="2" id="KW-1185">Reference proteome</keyword>
<dbReference type="InParanoid" id="A0A0C2SX94"/>
<gene>
    <name evidence="1" type="ORF">M378DRAFT_86032</name>
</gene>
<name>A0A0C2SX94_AMAMK</name>
<dbReference type="HOGENOM" id="CLU_165641_0_0_1"/>
<dbReference type="Proteomes" id="UP000054549">
    <property type="component" value="Unassembled WGS sequence"/>
</dbReference>
<reference evidence="1 2" key="1">
    <citation type="submission" date="2014-04" db="EMBL/GenBank/DDBJ databases">
        <title>Evolutionary Origins and Diversification of the Mycorrhizal Mutualists.</title>
        <authorList>
            <consortium name="DOE Joint Genome Institute"/>
            <consortium name="Mycorrhizal Genomics Consortium"/>
            <person name="Kohler A."/>
            <person name="Kuo A."/>
            <person name="Nagy L.G."/>
            <person name="Floudas D."/>
            <person name="Copeland A."/>
            <person name="Barry K.W."/>
            <person name="Cichocki N."/>
            <person name="Veneault-Fourrey C."/>
            <person name="LaButti K."/>
            <person name="Lindquist E.A."/>
            <person name="Lipzen A."/>
            <person name="Lundell T."/>
            <person name="Morin E."/>
            <person name="Murat C."/>
            <person name="Riley R."/>
            <person name="Ohm R."/>
            <person name="Sun H."/>
            <person name="Tunlid A."/>
            <person name="Henrissat B."/>
            <person name="Grigoriev I.V."/>
            <person name="Hibbett D.S."/>
            <person name="Martin F."/>
        </authorList>
    </citation>
    <scope>NUCLEOTIDE SEQUENCE [LARGE SCALE GENOMIC DNA]</scope>
    <source>
        <strain evidence="1 2">Koide BX008</strain>
    </source>
</reference>
<evidence type="ECO:0000313" key="2">
    <source>
        <dbReference type="Proteomes" id="UP000054549"/>
    </source>
</evidence>
<evidence type="ECO:0000313" key="1">
    <source>
        <dbReference type="EMBL" id="KIL58759.1"/>
    </source>
</evidence>
<proteinExistence type="predicted"/>
<dbReference type="EMBL" id="KN818330">
    <property type="protein sequence ID" value="KIL58759.1"/>
    <property type="molecule type" value="Genomic_DNA"/>
</dbReference>
<dbReference type="AlphaFoldDB" id="A0A0C2SX94"/>
<sequence length="107" mass="12556">DPDPRTQAEHARLAAKYIFPRQYGLPNPFQVTKKFNIYRDNIDRQAEIEVWLFPACKTPKRIKNVLSILGQMIWKHSKCGYKPHLDFACPSKVIKQSTLKQRSHTDF</sequence>
<dbReference type="OrthoDB" id="289721at2759"/>
<dbReference type="STRING" id="946122.A0A0C2SX94"/>
<organism evidence="1 2">
    <name type="scientific">Amanita muscaria (strain Koide BX008)</name>
    <dbReference type="NCBI Taxonomy" id="946122"/>
    <lineage>
        <taxon>Eukaryota</taxon>
        <taxon>Fungi</taxon>
        <taxon>Dikarya</taxon>
        <taxon>Basidiomycota</taxon>
        <taxon>Agaricomycotina</taxon>
        <taxon>Agaricomycetes</taxon>
        <taxon>Agaricomycetidae</taxon>
        <taxon>Agaricales</taxon>
        <taxon>Pluteineae</taxon>
        <taxon>Amanitaceae</taxon>
        <taxon>Amanita</taxon>
    </lineage>
</organism>